<evidence type="ECO:0000313" key="3">
    <source>
        <dbReference type="Proteomes" id="UP000198606"/>
    </source>
</evidence>
<feature type="transmembrane region" description="Helical" evidence="1">
    <location>
        <begin position="125"/>
        <end position="143"/>
    </location>
</feature>
<organism evidence="2 3">
    <name type="scientific">Phytopseudomonas flavescens</name>
    <dbReference type="NCBI Taxonomy" id="29435"/>
    <lineage>
        <taxon>Bacteria</taxon>
        <taxon>Pseudomonadati</taxon>
        <taxon>Pseudomonadota</taxon>
        <taxon>Gammaproteobacteria</taxon>
        <taxon>Pseudomonadales</taxon>
        <taxon>Pseudomonadaceae</taxon>
        <taxon>Phytopseudomonas</taxon>
    </lineage>
</organism>
<feature type="transmembrane region" description="Helical" evidence="1">
    <location>
        <begin position="30"/>
        <end position="48"/>
    </location>
</feature>
<dbReference type="STRING" id="29435.SAMN05216588_12427"/>
<proteinExistence type="predicted"/>
<accession>A0A1G8N996</accession>
<reference evidence="2 3" key="1">
    <citation type="submission" date="2016-10" db="EMBL/GenBank/DDBJ databases">
        <authorList>
            <person name="de Groot N.N."/>
        </authorList>
    </citation>
    <scope>NUCLEOTIDE SEQUENCE [LARGE SCALE GENOMIC DNA]</scope>
    <source>
        <strain evidence="2 3">LMG 18387</strain>
    </source>
</reference>
<sequence length="182" mass="20067">MSKSIVDANYRFIAAYQEVNARIAQRQQALALYVTIVVSLLAALVALRPTTASNPAPIEWLMLGFPVAAICFAFLNYKAERAITNLRTFLSLLERLGDANLSLPSYNTDHKWSHSANKARRFHDYAAAVLVAGGNFIGLGAAQSIYPQRLSEQPVFWYVAAALALASFLVVLLSSRWSYSPQ</sequence>
<keyword evidence="1" id="KW-0812">Transmembrane</keyword>
<evidence type="ECO:0000256" key="1">
    <source>
        <dbReference type="SAM" id="Phobius"/>
    </source>
</evidence>
<gene>
    <name evidence="2" type="ORF">SAMN05216588_12427</name>
</gene>
<dbReference type="AlphaFoldDB" id="A0A1G8N996"/>
<name>A0A1G8N996_9GAMM</name>
<dbReference type="EMBL" id="FNDG01000024">
    <property type="protein sequence ID" value="SDI76646.1"/>
    <property type="molecule type" value="Genomic_DNA"/>
</dbReference>
<feature type="transmembrane region" description="Helical" evidence="1">
    <location>
        <begin position="155"/>
        <end position="173"/>
    </location>
</feature>
<evidence type="ECO:0000313" key="2">
    <source>
        <dbReference type="EMBL" id="SDI76646.1"/>
    </source>
</evidence>
<dbReference type="Proteomes" id="UP000198606">
    <property type="component" value="Unassembled WGS sequence"/>
</dbReference>
<dbReference type="RefSeq" id="WP_084308292.1">
    <property type="nucleotide sequence ID" value="NZ_FNDG01000024.1"/>
</dbReference>
<keyword evidence="1" id="KW-1133">Transmembrane helix</keyword>
<keyword evidence="1" id="KW-0472">Membrane</keyword>
<feature type="transmembrane region" description="Helical" evidence="1">
    <location>
        <begin position="60"/>
        <end position="77"/>
    </location>
</feature>
<protein>
    <submittedName>
        <fullName evidence="2">Uncharacterized protein</fullName>
    </submittedName>
</protein>